<gene>
    <name evidence="2" type="ORF">GM160_09140</name>
</gene>
<dbReference type="KEGG" id="ghl:GM160_09140"/>
<feature type="region of interest" description="Disordered" evidence="1">
    <location>
        <begin position="1"/>
        <end position="77"/>
    </location>
</feature>
<proteinExistence type="predicted"/>
<feature type="compositionally biased region" description="Polar residues" evidence="1">
    <location>
        <begin position="20"/>
        <end position="39"/>
    </location>
</feature>
<name>A0A6I6D018_9GAMM</name>
<accession>A0A6I6D018</accession>
<evidence type="ECO:0000313" key="2">
    <source>
        <dbReference type="EMBL" id="QGT79040.1"/>
    </source>
</evidence>
<sequence>MIANVDSGYSNISAADGVLSTPTNQQTVNPSAQTRNTPVENPVENRVNGGEPTTATQNRAGDEQQDGGPGSMIDVRA</sequence>
<dbReference type="AlphaFoldDB" id="A0A6I6D018"/>
<dbReference type="EMBL" id="CP046415">
    <property type="protein sequence ID" value="QGT79040.1"/>
    <property type="molecule type" value="Genomic_DNA"/>
</dbReference>
<dbReference type="RefSeq" id="WP_156574708.1">
    <property type="nucleotide sequence ID" value="NZ_CP046415.1"/>
</dbReference>
<organism evidence="2 3">
    <name type="scientific">Guyparkeria halophila</name>
    <dbReference type="NCBI Taxonomy" id="47960"/>
    <lineage>
        <taxon>Bacteria</taxon>
        <taxon>Pseudomonadati</taxon>
        <taxon>Pseudomonadota</taxon>
        <taxon>Gammaproteobacteria</taxon>
        <taxon>Chromatiales</taxon>
        <taxon>Thioalkalibacteraceae</taxon>
        <taxon>Guyparkeria</taxon>
    </lineage>
</organism>
<dbReference type="Proteomes" id="UP000427716">
    <property type="component" value="Chromosome"/>
</dbReference>
<protein>
    <submittedName>
        <fullName evidence="2">Uncharacterized protein</fullName>
    </submittedName>
</protein>
<keyword evidence="3" id="KW-1185">Reference proteome</keyword>
<evidence type="ECO:0000313" key="3">
    <source>
        <dbReference type="Proteomes" id="UP000427716"/>
    </source>
</evidence>
<reference evidence="2 3" key="1">
    <citation type="submission" date="2019-11" db="EMBL/GenBank/DDBJ databases">
        <authorList>
            <person name="Zhang J."/>
            <person name="Sun C."/>
        </authorList>
    </citation>
    <scope>NUCLEOTIDE SEQUENCE [LARGE SCALE GENOMIC DNA]</scope>
    <source>
        <strain evidence="3">sp2</strain>
    </source>
</reference>
<evidence type="ECO:0000256" key="1">
    <source>
        <dbReference type="SAM" id="MobiDB-lite"/>
    </source>
</evidence>